<proteinExistence type="inferred from homology"/>
<dbReference type="PROSITE" id="PS51371">
    <property type="entry name" value="CBS"/>
    <property type="match status" value="2"/>
</dbReference>
<keyword evidence="5" id="KW-0479">Metal-binding</keyword>
<organism evidence="10 11">
    <name type="scientific">Methylobrevis albus</name>
    <dbReference type="NCBI Taxonomy" id="2793297"/>
    <lineage>
        <taxon>Bacteria</taxon>
        <taxon>Pseudomonadati</taxon>
        <taxon>Pseudomonadota</taxon>
        <taxon>Alphaproteobacteria</taxon>
        <taxon>Hyphomicrobiales</taxon>
        <taxon>Pleomorphomonadaceae</taxon>
        <taxon>Methylobrevis</taxon>
    </lineage>
</organism>
<dbReference type="GO" id="GO:0019146">
    <property type="term" value="F:arabinose-5-phosphate isomerase activity"/>
    <property type="evidence" value="ECO:0007669"/>
    <property type="project" value="UniProtKB-ARBA"/>
</dbReference>
<dbReference type="InterPro" id="IPR046342">
    <property type="entry name" value="CBS_dom_sf"/>
</dbReference>
<dbReference type="Proteomes" id="UP000631694">
    <property type="component" value="Unassembled WGS sequence"/>
</dbReference>
<dbReference type="PIRSF" id="PIRSF004692">
    <property type="entry name" value="KdsD_KpsF"/>
    <property type="match status" value="1"/>
</dbReference>
<evidence type="ECO:0000259" key="9">
    <source>
        <dbReference type="PROSITE" id="PS51464"/>
    </source>
</evidence>
<feature type="binding site" evidence="5">
    <location>
        <position position="89"/>
    </location>
    <ligand>
        <name>Zn(2+)</name>
        <dbReference type="ChEBI" id="CHEBI:29105"/>
    </ligand>
</feature>
<keyword evidence="2" id="KW-0677">Repeat</keyword>
<dbReference type="GO" id="GO:0005975">
    <property type="term" value="P:carbohydrate metabolic process"/>
    <property type="evidence" value="ECO:0007669"/>
    <property type="project" value="InterPro"/>
</dbReference>
<dbReference type="Gene3D" id="3.10.580.10">
    <property type="entry name" value="CBS-domain"/>
    <property type="match status" value="1"/>
</dbReference>
<feature type="site" description="Catalytically relevant" evidence="6">
    <location>
        <position position="118"/>
    </location>
</feature>
<evidence type="ECO:0000256" key="4">
    <source>
        <dbReference type="PIRNR" id="PIRNR004692"/>
    </source>
</evidence>
<dbReference type="NCBIfam" id="TIGR00393">
    <property type="entry name" value="kpsF"/>
    <property type="match status" value="1"/>
</dbReference>
<accession>A0A931I5G4</accession>
<dbReference type="Pfam" id="PF01380">
    <property type="entry name" value="SIS"/>
    <property type="match status" value="1"/>
</dbReference>
<evidence type="ECO:0000256" key="1">
    <source>
        <dbReference type="ARBA" id="ARBA00008165"/>
    </source>
</evidence>
<evidence type="ECO:0000259" key="8">
    <source>
        <dbReference type="PROSITE" id="PS51371"/>
    </source>
</evidence>
<dbReference type="InterPro" id="IPR050986">
    <property type="entry name" value="GutQ/KpsF_isomerases"/>
</dbReference>
<keyword evidence="10" id="KW-0413">Isomerase</keyword>
<dbReference type="PROSITE" id="PS51464">
    <property type="entry name" value="SIS"/>
    <property type="match status" value="1"/>
</dbReference>
<comment type="caution">
    <text evidence="10">The sequence shown here is derived from an EMBL/GenBank/DDBJ whole genome shotgun (WGS) entry which is preliminary data.</text>
</comment>
<dbReference type="SMART" id="SM00116">
    <property type="entry name" value="CBS"/>
    <property type="match status" value="2"/>
</dbReference>
<keyword evidence="11" id="KW-1185">Reference proteome</keyword>
<feature type="site" description="Catalytically relevant" evidence="6">
    <location>
        <position position="200"/>
    </location>
</feature>
<evidence type="ECO:0000256" key="6">
    <source>
        <dbReference type="PIRSR" id="PIRSR004692-3"/>
    </source>
</evidence>
<feature type="site" description="Catalytically relevant" evidence="6">
    <location>
        <position position="66"/>
    </location>
</feature>
<keyword evidence="3 7" id="KW-0129">CBS domain</keyword>
<name>A0A931I5G4_9HYPH</name>
<sequence>MEGRVGRMETDMIRESLARSLDTESAGLRELVEKFNTDENFASSLIAAVELISSRSGRVILSGVGKSGHIGRKIAATLASTGTPAYFVHPTEASHGDLGMIGPDDVIICLSWSGETAELAAVLTYAKRFRVALIALCSNANSTLGRNATVALALPKAREACPHGLAPTTSTILQLAIGDALAIALLESRGFSANDFKVYHPGGKLGSQLRLVGELSHGPERIPLLTVGTPMSEAVVMMSSKGFGVVGIVEKDGTLAGIITDGDLRRHMSPDLLAQPVELVMSARPRTVKPDMIASAALEMMESQKITTLFVVGDNGVPVGILHILDLLRAGVA</sequence>
<protein>
    <submittedName>
        <fullName evidence="10">KpsF/GutQ family sugar-phosphate isomerase</fullName>
    </submittedName>
</protein>
<dbReference type="GO" id="GO:1901135">
    <property type="term" value="P:carbohydrate derivative metabolic process"/>
    <property type="evidence" value="ECO:0007669"/>
    <property type="project" value="InterPro"/>
</dbReference>
<feature type="site" description="Catalytically relevant" evidence="6">
    <location>
        <position position="159"/>
    </location>
</feature>
<evidence type="ECO:0000256" key="3">
    <source>
        <dbReference type="ARBA" id="ARBA00023122"/>
    </source>
</evidence>
<dbReference type="PANTHER" id="PTHR42745:SF1">
    <property type="entry name" value="ARABINOSE 5-PHOSPHATE ISOMERASE KDSD"/>
    <property type="match status" value="1"/>
</dbReference>
<feature type="domain" description="SIS" evidence="9">
    <location>
        <begin position="48"/>
        <end position="191"/>
    </location>
</feature>
<dbReference type="GO" id="GO:0046872">
    <property type="term" value="F:metal ion binding"/>
    <property type="evidence" value="ECO:0007669"/>
    <property type="project" value="UniProtKB-KW"/>
</dbReference>
<evidence type="ECO:0000256" key="2">
    <source>
        <dbReference type="ARBA" id="ARBA00022737"/>
    </source>
</evidence>
<dbReference type="GO" id="GO:0097367">
    <property type="term" value="F:carbohydrate derivative binding"/>
    <property type="evidence" value="ECO:0007669"/>
    <property type="project" value="InterPro"/>
</dbReference>
<keyword evidence="5" id="KW-0862">Zinc</keyword>
<evidence type="ECO:0000313" key="11">
    <source>
        <dbReference type="Proteomes" id="UP000631694"/>
    </source>
</evidence>
<evidence type="ECO:0000256" key="5">
    <source>
        <dbReference type="PIRSR" id="PIRSR004692-2"/>
    </source>
</evidence>
<gene>
    <name evidence="10" type="ORF">I5731_17240</name>
</gene>
<dbReference type="InterPro" id="IPR046348">
    <property type="entry name" value="SIS_dom_sf"/>
</dbReference>
<feature type="domain" description="CBS" evidence="8">
    <location>
        <begin position="215"/>
        <end position="279"/>
    </location>
</feature>
<dbReference type="InterPro" id="IPR035474">
    <property type="entry name" value="SIS_Kpsf"/>
</dbReference>
<evidence type="ECO:0000313" key="10">
    <source>
        <dbReference type="EMBL" id="MBH0239570.1"/>
    </source>
</evidence>
<dbReference type="EMBL" id="JADZLT010000055">
    <property type="protein sequence ID" value="MBH0239570.1"/>
    <property type="molecule type" value="Genomic_DNA"/>
</dbReference>
<dbReference type="AlphaFoldDB" id="A0A931I5G4"/>
<evidence type="ECO:0000256" key="7">
    <source>
        <dbReference type="PROSITE-ProRule" id="PRU00703"/>
    </source>
</evidence>
<feature type="domain" description="CBS" evidence="8">
    <location>
        <begin position="281"/>
        <end position="333"/>
    </location>
</feature>
<reference evidence="10" key="1">
    <citation type="submission" date="2020-12" db="EMBL/GenBank/DDBJ databases">
        <title>Methylobrevis albus sp. nov., isolated from fresh water lack sediment.</title>
        <authorList>
            <person name="Zou Q."/>
        </authorList>
    </citation>
    <scope>NUCLEOTIDE SEQUENCE</scope>
    <source>
        <strain evidence="10">L22</strain>
    </source>
</reference>
<dbReference type="SUPFAM" id="SSF54631">
    <property type="entry name" value="CBS-domain pair"/>
    <property type="match status" value="1"/>
</dbReference>
<dbReference type="InterPro" id="IPR000644">
    <property type="entry name" value="CBS_dom"/>
</dbReference>
<comment type="similarity">
    <text evidence="1 4">Belongs to the SIS family. GutQ/KpsF subfamily.</text>
</comment>
<dbReference type="FunFam" id="3.40.50.10490:FF:000011">
    <property type="entry name" value="Arabinose 5-phosphate isomerase"/>
    <property type="match status" value="1"/>
</dbReference>
<dbReference type="Pfam" id="PF00571">
    <property type="entry name" value="CBS"/>
    <property type="match status" value="2"/>
</dbReference>
<dbReference type="InterPro" id="IPR001347">
    <property type="entry name" value="SIS_dom"/>
</dbReference>
<dbReference type="Gene3D" id="3.40.50.10490">
    <property type="entry name" value="Glucose-6-phosphate isomerase like protein, domain 1"/>
    <property type="match status" value="1"/>
</dbReference>
<dbReference type="SUPFAM" id="SSF53697">
    <property type="entry name" value="SIS domain"/>
    <property type="match status" value="1"/>
</dbReference>
<dbReference type="CDD" id="cd04604">
    <property type="entry name" value="CBS_pair_SIS_assoc"/>
    <property type="match status" value="1"/>
</dbReference>
<dbReference type="CDD" id="cd05014">
    <property type="entry name" value="SIS_Kpsf"/>
    <property type="match status" value="1"/>
</dbReference>
<dbReference type="InterPro" id="IPR004800">
    <property type="entry name" value="KdsD/KpsF-type"/>
</dbReference>
<dbReference type="PANTHER" id="PTHR42745">
    <property type="match status" value="1"/>
</dbReference>